<evidence type="ECO:0000313" key="1">
    <source>
        <dbReference type="EMBL" id="GAI42551.1"/>
    </source>
</evidence>
<protein>
    <submittedName>
        <fullName evidence="1">Uncharacterized protein</fullName>
    </submittedName>
</protein>
<gene>
    <name evidence="1" type="ORF">S06H3_44801</name>
</gene>
<comment type="caution">
    <text evidence="1">The sequence shown here is derived from an EMBL/GenBank/DDBJ whole genome shotgun (WGS) entry which is preliminary data.</text>
</comment>
<sequence>MKDWSVGAEELIHESVYEAHAHKDFLSDRLIQSLRTRRQIFSDHFIGSVLDDAWTVSGDAGFTAYLGESVFTPTTLDVVNSKVRINFNGVYCFRTSWFPKIVAVVRPPWLTDIKFEVTLFRDSDNYIGFRFDSSVSPNWYAVCRNGGVETAEDTGVAATSDFTELKADVETVNIVRFTINGVLKKTIGTNVPSTLLEPQIEVETLTDATKNLLIDSVDLYSDRRP</sequence>
<name>X1PJ77_9ZZZZ</name>
<dbReference type="AlphaFoldDB" id="X1PJ77"/>
<accession>X1PJ77</accession>
<reference evidence="1" key="1">
    <citation type="journal article" date="2014" name="Front. Microbiol.">
        <title>High frequency of phylogenetically diverse reductive dehalogenase-homologous genes in deep subseafloor sedimentary metagenomes.</title>
        <authorList>
            <person name="Kawai M."/>
            <person name="Futagami T."/>
            <person name="Toyoda A."/>
            <person name="Takaki Y."/>
            <person name="Nishi S."/>
            <person name="Hori S."/>
            <person name="Arai W."/>
            <person name="Tsubouchi T."/>
            <person name="Morono Y."/>
            <person name="Uchiyama I."/>
            <person name="Ito T."/>
            <person name="Fujiyama A."/>
            <person name="Inagaki F."/>
            <person name="Takami H."/>
        </authorList>
    </citation>
    <scope>NUCLEOTIDE SEQUENCE</scope>
    <source>
        <strain evidence="1">Expedition CK06-06</strain>
    </source>
</reference>
<dbReference type="EMBL" id="BARV01027905">
    <property type="protein sequence ID" value="GAI42551.1"/>
    <property type="molecule type" value="Genomic_DNA"/>
</dbReference>
<organism evidence="1">
    <name type="scientific">marine sediment metagenome</name>
    <dbReference type="NCBI Taxonomy" id="412755"/>
    <lineage>
        <taxon>unclassified sequences</taxon>
        <taxon>metagenomes</taxon>
        <taxon>ecological metagenomes</taxon>
    </lineage>
</organism>
<proteinExistence type="predicted"/>